<name>A0A9P3CFD1_9PEZI</name>
<feature type="transmembrane region" description="Helical" evidence="2">
    <location>
        <begin position="607"/>
        <end position="628"/>
    </location>
</feature>
<feature type="transmembrane region" description="Helical" evidence="2">
    <location>
        <begin position="50"/>
        <end position="71"/>
    </location>
</feature>
<dbReference type="OrthoDB" id="3912677at2759"/>
<comment type="caution">
    <text evidence="3">The sequence shown here is derived from an EMBL/GenBank/DDBJ whole genome shotgun (WGS) entry which is preliminary data.</text>
</comment>
<evidence type="ECO:0000256" key="2">
    <source>
        <dbReference type="SAM" id="Phobius"/>
    </source>
</evidence>
<dbReference type="EMBL" id="BOLY01000002">
    <property type="protein sequence ID" value="GIZ39395.1"/>
    <property type="molecule type" value="Genomic_DNA"/>
</dbReference>
<dbReference type="RefSeq" id="XP_044653882.1">
    <property type="nucleotide sequence ID" value="XM_044797947.1"/>
</dbReference>
<evidence type="ECO:0000313" key="4">
    <source>
        <dbReference type="Proteomes" id="UP000825890"/>
    </source>
</evidence>
<feature type="transmembrane region" description="Helical" evidence="2">
    <location>
        <begin position="648"/>
        <end position="670"/>
    </location>
</feature>
<sequence length="1088" mass="120614">MLEVSVHAESRHAIETSDEDRLLPHDQQPSLPLDVKAQPWTPIALRPASLYALASLYVTLAMGLIVLVVVDHKKQGLATSREGLHYLWTYGPTLVLSVLATFWNHIDYRTRQLLPWSILRKGPTPASDTLLIDYTSASDAIVLWECIKARQFPVLITTTTTWLLKLLIVLSTSLLSLQRENVTLEGTNLTSTDHFDNSSWAETRLQSLAPLFAYGHTKWELEYPAGTSSFLAIPTFKVARQDQRMSTDTVDTTVDSLQVSLDSCQEASVRHNRNGTQIHTDTCGSHQLNNTRPFFHSVSVRVFGVACGENDSKDHVGIFLITDNRQHAFLANGSENPDNIGPVKPMVWVCEVALSFAPAAVKLDMTGNIVHGEQLHSSKDTPLVSAESMIDRVLGSTQNVGEQLWYLADDDQSILTDFNVSQYNSDQFFLLYLVTYKPKDLDELSVSETFLADMKSLFSVVAAQTAKQNLMTPGEIRLKGTLHTVGLRIRVQSFSVYWIVGILVVLSVSAIALSMLVPQGSTHCDPGPIFGQAAILARSPDLQRVLNKTGMYSIPELRQLLEVQICEVKPGNHRMPAIELHKIVPRMPTSNLKRKLSPWWVPWSLSVWARLIFVAGVLTVMISLEASYARSVQKTGLADIDHPTSTRYAWRLVPGTVMLGVSTLLSVIAADSKLVLPYHELRQTSASTMSTIRGDHRSRFAVAILWLALKDRHWPILAVVLGATAAFPLTIVSSGLFTSHTYNSTDSVTYDLKVLYNFTNPGSTWDPQAVGKKAFDLALLQSRNMSYPPWIFGEYLLPRISISPAFRDAFSNDSLAPGSILELEGLAWKASAACELVASESVSVKDVGPLGITSAHNISATFPHACSNGDQSFGFAETTFVHNWTSGEVVQLWKDSWNDRRVPYTMLLYGKTPENLESGISDLNVMLCCSRMHIYDVMSIFEVPSLDIVDVKAHEGRAREVREVGVDRIYTAMTEAIRTMWSDDENTLPPFFSAALSQYPDTTLDDLMARDNSSMLADAASKIWSLAFPPMTDMLSRVDWNDHISFLPGTVLGTIYQPDRTRLVQNAVSTYILTALLGFIVACVAVLF</sequence>
<protein>
    <recommendedName>
        <fullName evidence="5">Transmembrane protein</fullName>
    </recommendedName>
</protein>
<dbReference type="PANTHER" id="PTHR37544:SF1">
    <property type="entry name" value="PHOSPHORIBOSYLAMINOIMIDAZOLE-SUCCINOCARBOXAMIDE SYNTHASE"/>
    <property type="match status" value="1"/>
</dbReference>
<feature type="transmembrane region" description="Helical" evidence="2">
    <location>
        <begin position="714"/>
        <end position="737"/>
    </location>
</feature>
<feature type="transmembrane region" description="Helical" evidence="2">
    <location>
        <begin position="83"/>
        <end position="106"/>
    </location>
</feature>
<dbReference type="InterPro" id="IPR021840">
    <property type="entry name" value="DUF3433"/>
</dbReference>
<reference evidence="3 4" key="1">
    <citation type="submission" date="2021-01" db="EMBL/GenBank/DDBJ databases">
        <title>Cercospora kikuchii MAFF 305040 whole genome shotgun sequence.</title>
        <authorList>
            <person name="Kashiwa T."/>
            <person name="Suzuki T."/>
        </authorList>
    </citation>
    <scope>NUCLEOTIDE SEQUENCE [LARGE SCALE GENOMIC DNA]</scope>
    <source>
        <strain evidence="3 4">MAFF 305040</strain>
    </source>
</reference>
<evidence type="ECO:0000256" key="1">
    <source>
        <dbReference type="SAM" id="MobiDB-lite"/>
    </source>
</evidence>
<evidence type="ECO:0008006" key="5">
    <source>
        <dbReference type="Google" id="ProtNLM"/>
    </source>
</evidence>
<keyword evidence="2" id="KW-0812">Transmembrane</keyword>
<proteinExistence type="predicted"/>
<organism evidence="3 4">
    <name type="scientific">Cercospora kikuchii</name>
    <dbReference type="NCBI Taxonomy" id="84275"/>
    <lineage>
        <taxon>Eukaryota</taxon>
        <taxon>Fungi</taxon>
        <taxon>Dikarya</taxon>
        <taxon>Ascomycota</taxon>
        <taxon>Pezizomycotina</taxon>
        <taxon>Dothideomycetes</taxon>
        <taxon>Dothideomycetidae</taxon>
        <taxon>Mycosphaerellales</taxon>
        <taxon>Mycosphaerellaceae</taxon>
        <taxon>Cercospora</taxon>
    </lineage>
</organism>
<dbReference type="Pfam" id="PF11915">
    <property type="entry name" value="DUF3433"/>
    <property type="match status" value="2"/>
</dbReference>
<feature type="transmembrane region" description="Helical" evidence="2">
    <location>
        <begin position="152"/>
        <end position="175"/>
    </location>
</feature>
<evidence type="ECO:0000313" key="3">
    <source>
        <dbReference type="EMBL" id="GIZ39395.1"/>
    </source>
</evidence>
<keyword evidence="2" id="KW-1133">Transmembrane helix</keyword>
<dbReference type="GeneID" id="68288356"/>
<keyword evidence="4" id="KW-1185">Reference proteome</keyword>
<dbReference type="Proteomes" id="UP000825890">
    <property type="component" value="Unassembled WGS sequence"/>
</dbReference>
<feature type="transmembrane region" description="Helical" evidence="2">
    <location>
        <begin position="1068"/>
        <end position="1087"/>
    </location>
</feature>
<gene>
    <name evidence="3" type="ORF">CKM354_000278100</name>
</gene>
<keyword evidence="2" id="KW-0472">Membrane</keyword>
<dbReference type="PANTHER" id="PTHR37544">
    <property type="entry name" value="SPRAY-RELATED"/>
    <property type="match status" value="1"/>
</dbReference>
<feature type="transmembrane region" description="Helical" evidence="2">
    <location>
        <begin position="496"/>
        <end position="517"/>
    </location>
</feature>
<feature type="compositionally biased region" description="Basic and acidic residues" evidence="1">
    <location>
        <begin position="1"/>
        <end position="24"/>
    </location>
</feature>
<accession>A0A9P3CFD1</accession>
<feature type="region of interest" description="Disordered" evidence="1">
    <location>
        <begin position="1"/>
        <end position="25"/>
    </location>
</feature>
<dbReference type="AlphaFoldDB" id="A0A9P3CFD1"/>